<evidence type="ECO:0000256" key="9">
    <source>
        <dbReference type="ARBA" id="ARBA00031538"/>
    </source>
</evidence>
<dbReference type="NCBIfam" id="TIGR03592">
    <property type="entry name" value="yidC_oxa1_cterm"/>
    <property type="match status" value="1"/>
</dbReference>
<evidence type="ECO:0000256" key="13">
    <source>
        <dbReference type="SAM" id="Phobius"/>
    </source>
</evidence>
<dbReference type="InterPro" id="IPR001708">
    <property type="entry name" value="YidC/ALB3/OXA1/COX18"/>
</dbReference>
<dbReference type="PANTHER" id="PTHR12428:SF65">
    <property type="entry name" value="CYTOCHROME C OXIDASE ASSEMBLY PROTEIN COX18, MITOCHONDRIAL"/>
    <property type="match status" value="1"/>
</dbReference>
<feature type="transmembrane region" description="Helical" evidence="13">
    <location>
        <begin position="208"/>
        <end position="229"/>
    </location>
</feature>
<dbReference type="KEGG" id="kra:Krad_3941"/>
<dbReference type="eggNOG" id="COG0706">
    <property type="taxonomic scope" value="Bacteria"/>
</dbReference>
<keyword evidence="6 13" id="KW-0472">Membrane</keyword>
<accession>A6WF15</accession>
<protein>
    <recommendedName>
        <fullName evidence="3">Membrane protein insertase YidC</fullName>
    </recommendedName>
    <alternativeName>
        <fullName evidence="11">Foldase YidC</fullName>
    </alternativeName>
    <alternativeName>
        <fullName evidence="10">Membrane integrase YidC</fullName>
    </alternativeName>
    <alternativeName>
        <fullName evidence="9">Membrane protein YidC</fullName>
    </alternativeName>
</protein>
<organism evidence="15 16">
    <name type="scientific">Kineococcus radiotolerans (strain ATCC BAA-149 / DSM 14245 / SRS30216)</name>
    <dbReference type="NCBI Taxonomy" id="266940"/>
    <lineage>
        <taxon>Bacteria</taxon>
        <taxon>Bacillati</taxon>
        <taxon>Actinomycetota</taxon>
        <taxon>Actinomycetes</taxon>
        <taxon>Kineosporiales</taxon>
        <taxon>Kineosporiaceae</taxon>
        <taxon>Kineococcus</taxon>
    </lineage>
</organism>
<gene>
    <name evidence="15" type="ordered locus">Krad_3941</name>
</gene>
<keyword evidence="5 13" id="KW-1133">Transmembrane helix</keyword>
<proteinExistence type="inferred from homology"/>
<sequence length="233" mass="24396">MLDTPLETLHAPLRPVEEAVAQVLVHLHDVGAPWPLAVLGLVVLARTLLLPLFVAQQRAVLRAAALRPRVLAVQDRYRGRTDPASRRALQQEVAALHRQAGVNPLGGCLPGLLQAPVFLALTLTLQSGDTLTAFGSATLAGAPLSGVLTHAPGPATLLVGILLLLLTAATQVVTVRAGTSGVPAPTALLVVLPALVVVPAVHFPIGVLLYWAASGVWSAGQQLVARWVVLRRR</sequence>
<dbReference type="RefSeq" id="WP_012086311.1">
    <property type="nucleotide sequence ID" value="NC_009664.2"/>
</dbReference>
<evidence type="ECO:0000259" key="14">
    <source>
        <dbReference type="Pfam" id="PF02096"/>
    </source>
</evidence>
<name>A6WF15_KINRD</name>
<evidence type="ECO:0000256" key="7">
    <source>
        <dbReference type="ARBA" id="ARBA00025034"/>
    </source>
</evidence>
<feature type="transmembrane region" description="Helical" evidence="13">
    <location>
        <begin position="182"/>
        <end position="202"/>
    </location>
</feature>
<evidence type="ECO:0000256" key="5">
    <source>
        <dbReference type="ARBA" id="ARBA00022989"/>
    </source>
</evidence>
<evidence type="ECO:0000256" key="4">
    <source>
        <dbReference type="ARBA" id="ARBA00022692"/>
    </source>
</evidence>
<dbReference type="EMBL" id="CP000750">
    <property type="protein sequence ID" value="ABS05404.1"/>
    <property type="molecule type" value="Genomic_DNA"/>
</dbReference>
<dbReference type="PANTHER" id="PTHR12428">
    <property type="entry name" value="OXA1"/>
    <property type="match status" value="1"/>
</dbReference>
<dbReference type="GO" id="GO:0032977">
    <property type="term" value="F:membrane insertase activity"/>
    <property type="evidence" value="ECO:0007669"/>
    <property type="project" value="InterPro"/>
</dbReference>
<dbReference type="AlphaFoldDB" id="A6WF15"/>
<evidence type="ECO:0000256" key="12">
    <source>
        <dbReference type="RuleBase" id="RU003945"/>
    </source>
</evidence>
<comment type="subcellular location">
    <subcellularLocation>
        <location evidence="1 12">Membrane</location>
        <topology evidence="1 12">Multi-pass membrane protein</topology>
    </subcellularLocation>
</comment>
<dbReference type="GO" id="GO:0005886">
    <property type="term" value="C:plasma membrane"/>
    <property type="evidence" value="ECO:0007669"/>
    <property type="project" value="TreeGrafter"/>
</dbReference>
<evidence type="ECO:0000313" key="16">
    <source>
        <dbReference type="Proteomes" id="UP000001116"/>
    </source>
</evidence>
<dbReference type="HOGENOM" id="CLU_036138_6_0_11"/>
<dbReference type="OrthoDB" id="9780552at2"/>
<comment type="subunit">
    <text evidence="8">Interacts with the Sec translocase complex via SecD. Specifically interacts with transmembrane segments of nascent integral membrane proteins during membrane integration.</text>
</comment>
<dbReference type="Proteomes" id="UP000001116">
    <property type="component" value="Chromosome"/>
</dbReference>
<comment type="similarity">
    <text evidence="2">Belongs to the OXA1/ALB3/YidC family. Type 1 subfamily.</text>
</comment>
<evidence type="ECO:0000256" key="1">
    <source>
        <dbReference type="ARBA" id="ARBA00004141"/>
    </source>
</evidence>
<keyword evidence="4 12" id="KW-0812">Transmembrane</keyword>
<keyword evidence="16" id="KW-1185">Reference proteome</keyword>
<dbReference type="InterPro" id="IPR028055">
    <property type="entry name" value="YidC/Oxa/ALB_C"/>
</dbReference>
<feature type="transmembrane region" description="Helical" evidence="13">
    <location>
        <begin position="34"/>
        <end position="54"/>
    </location>
</feature>
<evidence type="ECO:0000256" key="6">
    <source>
        <dbReference type="ARBA" id="ARBA00023136"/>
    </source>
</evidence>
<comment type="function">
    <text evidence="7">Required for the insertion and/or proper folding and/or complex formation of integral membrane proteins into the membrane. Involved in integration of membrane proteins that insert both dependently and independently of the Sec translocase complex, as well as at least some lipoproteins. Aids folding of multispanning membrane proteins.</text>
</comment>
<evidence type="ECO:0000256" key="2">
    <source>
        <dbReference type="ARBA" id="ARBA00010527"/>
    </source>
</evidence>
<evidence type="ECO:0000313" key="15">
    <source>
        <dbReference type="EMBL" id="ABS05404.1"/>
    </source>
</evidence>
<dbReference type="GO" id="GO:0051205">
    <property type="term" value="P:protein insertion into membrane"/>
    <property type="evidence" value="ECO:0007669"/>
    <property type="project" value="TreeGrafter"/>
</dbReference>
<feature type="transmembrane region" description="Helical" evidence="13">
    <location>
        <begin position="155"/>
        <end position="175"/>
    </location>
</feature>
<dbReference type="STRING" id="266940.Krad_3941"/>
<evidence type="ECO:0000256" key="11">
    <source>
        <dbReference type="ARBA" id="ARBA00033342"/>
    </source>
</evidence>
<evidence type="ECO:0000256" key="8">
    <source>
        <dbReference type="ARBA" id="ARBA00026028"/>
    </source>
</evidence>
<reference evidence="16" key="1">
    <citation type="journal article" date="2008" name="PLoS ONE">
        <title>Survival in nuclear waste, extreme resistance, and potential applications gleaned from the genome sequence of Kineococcus radiotolerans SRS30216.</title>
        <authorList>
            <person name="Bagwell C.E."/>
            <person name="Bhat S."/>
            <person name="Hawkins G.M."/>
            <person name="Smith B.W."/>
            <person name="Biswas T."/>
            <person name="Hoover T.R."/>
            <person name="Saunders E."/>
            <person name="Han C.S."/>
            <person name="Tsodikov O.V."/>
            <person name="Shimkets L.J."/>
        </authorList>
    </citation>
    <scope>NUCLEOTIDE SEQUENCE [LARGE SCALE GENOMIC DNA]</scope>
    <source>
        <strain evidence="16">ATCC BAA-149 / DSM 14245 / SRS30216</strain>
    </source>
</reference>
<dbReference type="Pfam" id="PF02096">
    <property type="entry name" value="60KD_IMP"/>
    <property type="match status" value="1"/>
</dbReference>
<evidence type="ECO:0000256" key="3">
    <source>
        <dbReference type="ARBA" id="ARBA00015325"/>
    </source>
</evidence>
<feature type="domain" description="Membrane insertase YidC/Oxa/ALB C-terminal" evidence="14">
    <location>
        <begin position="34"/>
        <end position="225"/>
    </location>
</feature>
<evidence type="ECO:0000256" key="10">
    <source>
        <dbReference type="ARBA" id="ARBA00033245"/>
    </source>
</evidence>